<sequence>MIELGLQRISRLLATTSMPWRAIHVAGTNGKGSICAYTSAMLDVYNQSKYREHTGQPALRHGRYTSPHLIDRWDCITVNQKTVPWKLFDYIETRVKRRDQQEEIHASEFELLTATAFEIFSHEELDIAVVEVGMGGRLDATNILGEPLEASGTRSDLSRCSRPRPLVTAIAKIGLDHQGFLGNTIEEIAKEKAGIMKPDVPVVWDESNHPAALRILEQTARDNRAMYCQVPKWIPDLDVLLQGSNSHHALSSDVRKISDHALRNLESAFRATWSALQQLDRLSTGAHHSSREQDILVELAEDMVKNAAGVTFAGRQQQIDLAPLIGRPKTILFDGAHNEQSAQALANCVDTQLRHSARSPSAQPVTWIIAASDSKDIRELLAPLLKGGDVVFAVEFGHVDGMPWVKAMPAAQIVETVRVLAQERGEVIETHESGSRLLDAIRTASLQAGDHGPLVIAGSLYLVGDTMRLLRDHQDPSTESVELQAQLSLPIACRVSFSASRAVLWRAYSRSTSFASALPGLATQGPASSGKGMLHGALRYNSNNTTTGTPDGTSRLH</sequence>
<dbReference type="SUPFAM" id="SSF53244">
    <property type="entry name" value="MurD-like peptide ligases, peptide-binding domain"/>
    <property type="match status" value="1"/>
</dbReference>
<dbReference type="GO" id="GO:0005829">
    <property type="term" value="C:cytosol"/>
    <property type="evidence" value="ECO:0007669"/>
    <property type="project" value="TreeGrafter"/>
</dbReference>
<evidence type="ECO:0000256" key="2">
    <source>
        <dbReference type="ARBA" id="ARBA00022598"/>
    </source>
</evidence>
<dbReference type="Gene3D" id="3.40.1190.10">
    <property type="entry name" value="Mur-like, catalytic domain"/>
    <property type="match status" value="1"/>
</dbReference>
<evidence type="ECO:0000256" key="6">
    <source>
        <dbReference type="ARBA" id="ARBA00022842"/>
    </source>
</evidence>
<dbReference type="NCBIfam" id="TIGR01499">
    <property type="entry name" value="folC"/>
    <property type="match status" value="1"/>
</dbReference>
<dbReference type="InterPro" id="IPR036615">
    <property type="entry name" value="Mur_ligase_C_dom_sf"/>
</dbReference>
<dbReference type="VEuPathDB" id="FungiDB:BTJ68_11079"/>
<evidence type="ECO:0000256" key="7">
    <source>
        <dbReference type="SAM" id="MobiDB-lite"/>
    </source>
</evidence>
<dbReference type="EMBL" id="QWIT01000114">
    <property type="protein sequence ID" value="RMZ30938.1"/>
    <property type="molecule type" value="Genomic_DNA"/>
</dbReference>
<keyword evidence="3" id="KW-0479">Metal-binding</keyword>
<dbReference type="GO" id="GO:0005739">
    <property type="term" value="C:mitochondrion"/>
    <property type="evidence" value="ECO:0007669"/>
    <property type="project" value="TreeGrafter"/>
</dbReference>
<comment type="caution">
    <text evidence="8">The sequence shown here is derived from an EMBL/GenBank/DDBJ whole genome shotgun (WGS) entry which is preliminary data.</text>
</comment>
<dbReference type="AlphaFoldDB" id="A0A3M7IZH5"/>
<dbReference type="InterPro" id="IPR036565">
    <property type="entry name" value="Mur-like_cat_sf"/>
</dbReference>
<dbReference type="PANTHER" id="PTHR11136">
    <property type="entry name" value="FOLYLPOLYGLUTAMATE SYNTHASE-RELATED"/>
    <property type="match status" value="1"/>
</dbReference>
<gene>
    <name evidence="8" type="ORF">D0859_04955</name>
</gene>
<dbReference type="GO" id="GO:0005524">
    <property type="term" value="F:ATP binding"/>
    <property type="evidence" value="ECO:0007669"/>
    <property type="project" value="UniProtKB-KW"/>
</dbReference>
<name>A0A3M7IZH5_HORWE</name>
<dbReference type="InterPro" id="IPR001645">
    <property type="entry name" value="Folylpolyglutamate_synth"/>
</dbReference>
<accession>A0A3M7IZH5</accession>
<keyword evidence="6" id="KW-0460">Magnesium</keyword>
<dbReference type="UniPathway" id="UPA00850"/>
<keyword evidence="5" id="KW-0067">ATP-binding</keyword>
<reference evidence="8 9" key="1">
    <citation type="journal article" date="2018" name="BMC Genomics">
        <title>Genomic evidence for intraspecific hybridization in a clonal and extremely halotolerant yeast.</title>
        <authorList>
            <person name="Gostincar C."/>
            <person name="Stajich J.E."/>
            <person name="Zupancic J."/>
            <person name="Zalar P."/>
            <person name="Gunde-Cimerman N."/>
        </authorList>
    </citation>
    <scope>NUCLEOTIDE SEQUENCE [LARGE SCALE GENOMIC DNA]</scope>
    <source>
        <strain evidence="8 9">EXF-120</strain>
    </source>
</reference>
<dbReference type="InterPro" id="IPR018109">
    <property type="entry name" value="Folylpolyglutamate_synth_CS"/>
</dbReference>
<protein>
    <recommendedName>
        <fullName evidence="10">Mur ligase central domain-containing protein</fullName>
    </recommendedName>
</protein>
<dbReference type="OrthoDB" id="5212574at2759"/>
<feature type="compositionally biased region" description="Polar residues" evidence="7">
    <location>
        <begin position="540"/>
        <end position="557"/>
    </location>
</feature>
<keyword evidence="2" id="KW-0436">Ligase</keyword>
<organism evidence="8 9">
    <name type="scientific">Hortaea werneckii</name>
    <name type="common">Black yeast</name>
    <name type="synonym">Cladosporium werneckii</name>
    <dbReference type="NCBI Taxonomy" id="91943"/>
    <lineage>
        <taxon>Eukaryota</taxon>
        <taxon>Fungi</taxon>
        <taxon>Dikarya</taxon>
        <taxon>Ascomycota</taxon>
        <taxon>Pezizomycotina</taxon>
        <taxon>Dothideomycetes</taxon>
        <taxon>Dothideomycetidae</taxon>
        <taxon>Mycosphaerellales</taxon>
        <taxon>Teratosphaeriaceae</taxon>
        <taxon>Hortaea</taxon>
    </lineage>
</organism>
<evidence type="ECO:0000256" key="3">
    <source>
        <dbReference type="ARBA" id="ARBA00022723"/>
    </source>
</evidence>
<evidence type="ECO:0000256" key="5">
    <source>
        <dbReference type="ARBA" id="ARBA00022840"/>
    </source>
</evidence>
<dbReference type="Gene3D" id="3.90.190.20">
    <property type="entry name" value="Mur ligase, C-terminal domain"/>
    <property type="match status" value="1"/>
</dbReference>
<evidence type="ECO:0000313" key="8">
    <source>
        <dbReference type="EMBL" id="RMZ30938.1"/>
    </source>
</evidence>
<evidence type="ECO:0008006" key="10">
    <source>
        <dbReference type="Google" id="ProtNLM"/>
    </source>
</evidence>
<dbReference type="PROSITE" id="PS01012">
    <property type="entry name" value="FOLYLPOLYGLU_SYNT_2"/>
    <property type="match status" value="1"/>
</dbReference>
<dbReference type="GO" id="GO:0004326">
    <property type="term" value="F:tetrahydrofolylpolyglutamate synthase activity"/>
    <property type="evidence" value="ECO:0007669"/>
    <property type="project" value="InterPro"/>
</dbReference>
<proteinExistence type="inferred from homology"/>
<dbReference type="SUPFAM" id="SSF53623">
    <property type="entry name" value="MurD-like peptide ligases, catalytic domain"/>
    <property type="match status" value="1"/>
</dbReference>
<dbReference type="Proteomes" id="UP000281677">
    <property type="component" value="Unassembled WGS sequence"/>
</dbReference>
<comment type="similarity">
    <text evidence="1">Belongs to the folylpolyglutamate synthase family.</text>
</comment>
<keyword evidence="4" id="KW-0547">Nucleotide-binding</keyword>
<feature type="region of interest" description="Disordered" evidence="7">
    <location>
        <begin position="524"/>
        <end position="557"/>
    </location>
</feature>
<evidence type="ECO:0000313" key="9">
    <source>
        <dbReference type="Proteomes" id="UP000281677"/>
    </source>
</evidence>
<evidence type="ECO:0000256" key="4">
    <source>
        <dbReference type="ARBA" id="ARBA00022741"/>
    </source>
</evidence>
<dbReference type="GO" id="GO:0046872">
    <property type="term" value="F:metal ion binding"/>
    <property type="evidence" value="ECO:0007669"/>
    <property type="project" value="UniProtKB-KW"/>
</dbReference>
<evidence type="ECO:0000256" key="1">
    <source>
        <dbReference type="ARBA" id="ARBA00008276"/>
    </source>
</evidence>
<dbReference type="PANTHER" id="PTHR11136:SF0">
    <property type="entry name" value="DIHYDROFOLATE SYNTHETASE-RELATED"/>
    <property type="match status" value="1"/>
</dbReference>
<dbReference type="GO" id="GO:0008841">
    <property type="term" value="F:dihydrofolate synthase activity"/>
    <property type="evidence" value="ECO:0007669"/>
    <property type="project" value="TreeGrafter"/>
</dbReference>